<sequence>MKTSRLRFYDNLRSTHEATPRLRVSQIKRWFLQIPEASLPILDRGLRAAMSTSTVSVTLPLCLLGNVVNVCRFTMAPLWPSEELQLQSSLTVKYQAGAKMMTVKQLELKGRRLKKPKESSESAAPLQYCHWLMKSEPESRFENGVDMKFGIKDLKAMPNQTSCWDGVRNYQARNFMRQMKDGQLAFFYHSNCKEPGIAGVIKIVKEAYVDHTQFDKKDAHFDASSKADNPKWSMVDVQYQRMMKRYIPLAELKKYHLQHRARWRASEGHGAFYEGQTLRATSDHGGV</sequence>
<dbReference type="Proteomes" id="UP000793456">
    <property type="component" value="Chromosome XVIII"/>
</dbReference>
<comment type="caution">
    <text evidence="1">The sequence shown here is derived from an EMBL/GenBank/DDBJ whole genome shotgun (WGS) entry which is preliminary data.</text>
</comment>
<reference evidence="1" key="1">
    <citation type="submission" date="2018-11" db="EMBL/GenBank/DDBJ databases">
        <title>The sequence and de novo assembly of Larimichthys crocea genome using PacBio and Hi-C technologies.</title>
        <authorList>
            <person name="Xu P."/>
            <person name="Chen B."/>
            <person name="Zhou Z."/>
            <person name="Ke Q."/>
            <person name="Wu Y."/>
            <person name="Bai H."/>
            <person name="Pu F."/>
        </authorList>
    </citation>
    <scope>NUCLEOTIDE SEQUENCE</scope>
    <source>
        <tissue evidence="1">Muscle</tissue>
    </source>
</reference>
<proteinExistence type="predicted"/>
<accession>A0ACD3QJL2</accession>
<protein>
    <submittedName>
        <fullName evidence="1">Uncharacterized protein</fullName>
    </submittedName>
</protein>
<name>A0ACD3QJL2_LARCR</name>
<keyword evidence="2" id="KW-1185">Reference proteome</keyword>
<organism evidence="1 2">
    <name type="scientific">Larimichthys crocea</name>
    <name type="common">Large yellow croaker</name>
    <name type="synonym">Pseudosciaena crocea</name>
    <dbReference type="NCBI Taxonomy" id="215358"/>
    <lineage>
        <taxon>Eukaryota</taxon>
        <taxon>Metazoa</taxon>
        <taxon>Chordata</taxon>
        <taxon>Craniata</taxon>
        <taxon>Vertebrata</taxon>
        <taxon>Euteleostomi</taxon>
        <taxon>Actinopterygii</taxon>
        <taxon>Neopterygii</taxon>
        <taxon>Teleostei</taxon>
        <taxon>Neoteleostei</taxon>
        <taxon>Acanthomorphata</taxon>
        <taxon>Eupercaria</taxon>
        <taxon>Sciaenidae</taxon>
        <taxon>Larimichthys</taxon>
    </lineage>
</organism>
<evidence type="ECO:0000313" key="1">
    <source>
        <dbReference type="EMBL" id="TMS07274.1"/>
    </source>
</evidence>
<evidence type="ECO:0000313" key="2">
    <source>
        <dbReference type="Proteomes" id="UP000793456"/>
    </source>
</evidence>
<gene>
    <name evidence="1" type="ORF">E3U43_011367</name>
</gene>
<dbReference type="EMBL" id="CM011691">
    <property type="protein sequence ID" value="TMS07274.1"/>
    <property type="molecule type" value="Genomic_DNA"/>
</dbReference>